<accession>A0A9Q9I7R2</accession>
<name>A0A9Q9I7R2_9ACTN</name>
<evidence type="ECO:0000313" key="2">
    <source>
        <dbReference type="EMBL" id="UWZ51224.1"/>
    </source>
</evidence>
<sequence>MHLEPLATVHVELAPMLGVGVTPGGERRVYPIVGGSFAGAAFTGTVLPGGADWQLVLADGTAVIDTRYLLRTDDGALVYIRTRGFRHGPPDVLARLAAGEPVDPATYYFRLTLHFETAAPQYAWLGRTVAVASARREPAAVVYDAYTLS</sequence>
<protein>
    <recommendedName>
        <fullName evidence="1">UPF0311 protein Daura_31250</fullName>
    </recommendedName>
</protein>
<dbReference type="PANTHER" id="PTHR37315:SF1">
    <property type="entry name" value="UPF0311 PROTEIN BLR7842"/>
    <property type="match status" value="1"/>
</dbReference>
<gene>
    <name evidence="2" type="ORF">Daura_31250</name>
</gene>
<reference evidence="2" key="1">
    <citation type="submission" date="2021-04" db="EMBL/GenBank/DDBJ databases">
        <title>Dactylosporangium aurantiacum NRRL B-8018 full assembly.</title>
        <authorList>
            <person name="Hartkoorn R.C."/>
            <person name="Beaudoing E."/>
            <person name="Hot D."/>
        </authorList>
    </citation>
    <scope>NUCLEOTIDE SEQUENCE</scope>
    <source>
        <strain evidence="2">NRRL B-8018</strain>
    </source>
</reference>
<proteinExistence type="inferred from homology"/>
<dbReference type="EMBL" id="CP073767">
    <property type="protein sequence ID" value="UWZ51224.1"/>
    <property type="molecule type" value="Genomic_DNA"/>
</dbReference>
<dbReference type="InterPro" id="IPR020915">
    <property type="entry name" value="UPF0311"/>
</dbReference>
<dbReference type="KEGG" id="daur:Daura_31250"/>
<evidence type="ECO:0000256" key="1">
    <source>
        <dbReference type="HAMAP-Rule" id="MF_00775"/>
    </source>
</evidence>
<dbReference type="Gene3D" id="2.40.160.20">
    <property type="match status" value="1"/>
</dbReference>
<dbReference type="Proteomes" id="UP001058003">
    <property type="component" value="Chromosome"/>
</dbReference>
<dbReference type="RefSeq" id="WP_033366630.1">
    <property type="nucleotide sequence ID" value="NZ_CP073767.1"/>
</dbReference>
<evidence type="ECO:0000313" key="3">
    <source>
        <dbReference type="Proteomes" id="UP001058003"/>
    </source>
</evidence>
<comment type="similarity">
    <text evidence="1">Belongs to the UPF0311 family.</text>
</comment>
<dbReference type="Pfam" id="PF11578">
    <property type="entry name" value="DUF3237"/>
    <property type="match status" value="1"/>
</dbReference>
<organism evidence="2 3">
    <name type="scientific">Dactylosporangium aurantiacum</name>
    <dbReference type="NCBI Taxonomy" id="35754"/>
    <lineage>
        <taxon>Bacteria</taxon>
        <taxon>Bacillati</taxon>
        <taxon>Actinomycetota</taxon>
        <taxon>Actinomycetes</taxon>
        <taxon>Micromonosporales</taxon>
        <taxon>Micromonosporaceae</taxon>
        <taxon>Dactylosporangium</taxon>
    </lineage>
</organism>
<dbReference type="HAMAP" id="MF_00775">
    <property type="entry name" value="UPF0311"/>
    <property type="match status" value="1"/>
</dbReference>
<dbReference type="PANTHER" id="PTHR37315">
    <property type="entry name" value="UPF0311 PROTEIN BLR7842"/>
    <property type="match status" value="1"/>
</dbReference>
<keyword evidence="3" id="KW-1185">Reference proteome</keyword>
<dbReference type="AlphaFoldDB" id="A0A9Q9I7R2"/>